<name>A0A497VD36_9RHOB</name>
<dbReference type="EMBL" id="RCCE01000005">
    <property type="protein sequence ID" value="RLJ41202.1"/>
    <property type="molecule type" value="Genomic_DNA"/>
</dbReference>
<protein>
    <submittedName>
        <fullName evidence="3">Flagellar hook-length control protein FliK</fullName>
    </submittedName>
</protein>
<feature type="region of interest" description="Disordered" evidence="1">
    <location>
        <begin position="493"/>
        <end position="515"/>
    </location>
</feature>
<keyword evidence="3" id="KW-0282">Flagellum</keyword>
<accession>A0A497VD36</accession>
<dbReference type="AlphaFoldDB" id="A0A497VD36"/>
<reference evidence="3 4" key="1">
    <citation type="submission" date="2018-10" db="EMBL/GenBank/DDBJ databases">
        <title>Genomic Encyclopedia of Archaeal and Bacterial Type Strains, Phase II (KMG-II): from individual species to whole genera.</title>
        <authorList>
            <person name="Goeker M."/>
        </authorList>
    </citation>
    <scope>NUCLEOTIDE SEQUENCE [LARGE SCALE GENOMIC DNA]</scope>
    <source>
        <strain evidence="3 4">DSM 29466</strain>
    </source>
</reference>
<feature type="domain" description="Flagellar hook-length control protein-like C-terminal" evidence="2">
    <location>
        <begin position="408"/>
        <end position="478"/>
    </location>
</feature>
<evidence type="ECO:0000313" key="4">
    <source>
        <dbReference type="Proteomes" id="UP000269157"/>
    </source>
</evidence>
<dbReference type="InterPro" id="IPR038610">
    <property type="entry name" value="FliK-like_C_sf"/>
</dbReference>
<feature type="compositionally biased region" description="Polar residues" evidence="1">
    <location>
        <begin position="498"/>
        <end position="508"/>
    </location>
</feature>
<proteinExistence type="predicted"/>
<evidence type="ECO:0000259" key="2">
    <source>
        <dbReference type="Pfam" id="PF02120"/>
    </source>
</evidence>
<feature type="region of interest" description="Disordered" evidence="1">
    <location>
        <begin position="292"/>
        <end position="316"/>
    </location>
</feature>
<evidence type="ECO:0000256" key="1">
    <source>
        <dbReference type="SAM" id="MobiDB-lite"/>
    </source>
</evidence>
<dbReference type="RefSeq" id="WP_121025867.1">
    <property type="nucleotide sequence ID" value="NZ_RCCE01000005.1"/>
</dbReference>
<organism evidence="3 4">
    <name type="scientific">Litoreibacter meonggei</name>
    <dbReference type="NCBI Taxonomy" id="1049199"/>
    <lineage>
        <taxon>Bacteria</taxon>
        <taxon>Pseudomonadati</taxon>
        <taxon>Pseudomonadota</taxon>
        <taxon>Alphaproteobacteria</taxon>
        <taxon>Rhodobacterales</taxon>
        <taxon>Roseobacteraceae</taxon>
        <taxon>Litoreibacter</taxon>
    </lineage>
</organism>
<dbReference type="OrthoDB" id="7203912at2"/>
<dbReference type="Proteomes" id="UP000269157">
    <property type="component" value="Unassembled WGS sequence"/>
</dbReference>
<comment type="caution">
    <text evidence="3">The sequence shown here is derived from an EMBL/GenBank/DDBJ whole genome shotgun (WGS) entry which is preliminary data.</text>
</comment>
<keyword evidence="3" id="KW-0969">Cilium</keyword>
<evidence type="ECO:0000313" key="3">
    <source>
        <dbReference type="EMBL" id="RLJ41202.1"/>
    </source>
</evidence>
<gene>
    <name evidence="3" type="ORF">BCF46_2990</name>
</gene>
<dbReference type="Gene3D" id="3.30.750.140">
    <property type="match status" value="1"/>
</dbReference>
<sequence>MTISTIQIACSALTEAGAQAHASKSTCADTDARTRETGFGDALSEEAGSEIAQFKALSPDREGAGFGFESEASSDRIFWDKSGTSSLNVPTDPHPQSVILRTSEFAAVSDDQIPTTESAKIADTAWGPHALLSNAAQTPLIADSGEIPEVISQTPTGLNVGGEPDSGLLNAQKQYSIIASKITPELSNGAPIAQVSNSNATAIATVPAVLSGSQPTENNQASATDLDVAQNPLNEGKATEEQARANSLDPTFARTHCSQPSKVESVFEKNRPVAQPAVEQLQTPNLIPTALGGTSEIAENPPKPVHSDHPPPALPRSEVLVTSTSAMPGNKPKSAPTPTSVFNPLEATEQLRMLPRHDLEITGGITPFTNTGSPASTNAVLSAPAQLPTQLPQHISTQICNALETSVNQDIEIRLDPEELGRVRIVLSPRETGMNVVVFSDRPEVLDLMRRNSDMLEADFSDIGYESSNFSFEQEHDDKPTPTQNANQHLDIEMTTDLPISQQTTGDTTRLDLRM</sequence>
<keyword evidence="3" id="KW-0966">Cell projection</keyword>
<dbReference type="CDD" id="cd17470">
    <property type="entry name" value="T3SS_Flik_C"/>
    <property type="match status" value="1"/>
</dbReference>
<dbReference type="InterPro" id="IPR021136">
    <property type="entry name" value="Flagellar_hook_control-like_C"/>
</dbReference>
<keyword evidence="4" id="KW-1185">Reference proteome</keyword>
<dbReference type="Pfam" id="PF02120">
    <property type="entry name" value="Flg_hook"/>
    <property type="match status" value="1"/>
</dbReference>